<reference evidence="1" key="1">
    <citation type="journal article" date="2022" name="Plant J.">
        <title>Strategies of tolerance reflected in two North American maple genomes.</title>
        <authorList>
            <person name="McEvoy S.L."/>
            <person name="Sezen U.U."/>
            <person name="Trouern-Trend A."/>
            <person name="McMahon S.M."/>
            <person name="Schaberg P.G."/>
            <person name="Yang J."/>
            <person name="Wegrzyn J.L."/>
            <person name="Swenson N.G."/>
        </authorList>
    </citation>
    <scope>NUCLEOTIDE SEQUENCE</scope>
    <source>
        <strain evidence="1">NS2018</strain>
    </source>
</reference>
<proteinExistence type="predicted"/>
<dbReference type="Proteomes" id="UP001168877">
    <property type="component" value="Unassembled WGS sequence"/>
</dbReference>
<accession>A0AA39S784</accession>
<sequence length="158" mass="17446">MEDGQNSHWNFKFLGFSWYASFKCTAPVGLVNHMKLAVVVRSTLIEANLEFVPRIFTEHLPRYTRLNVPRNSNSQKSLVCIRDLQNGVSTQGYHEQPFKNDPSKEVYVPSVGASGCGTGGFMMMGLVYQRHENGGGGCGSGHVLMDPYSVVGGILERC</sequence>
<keyword evidence="2" id="KW-1185">Reference proteome</keyword>
<evidence type="ECO:0000313" key="1">
    <source>
        <dbReference type="EMBL" id="KAK0592456.1"/>
    </source>
</evidence>
<comment type="caution">
    <text evidence="1">The sequence shown here is derived from an EMBL/GenBank/DDBJ whole genome shotgun (WGS) entry which is preliminary data.</text>
</comment>
<organism evidence="1 2">
    <name type="scientific">Acer saccharum</name>
    <name type="common">Sugar maple</name>
    <dbReference type="NCBI Taxonomy" id="4024"/>
    <lineage>
        <taxon>Eukaryota</taxon>
        <taxon>Viridiplantae</taxon>
        <taxon>Streptophyta</taxon>
        <taxon>Embryophyta</taxon>
        <taxon>Tracheophyta</taxon>
        <taxon>Spermatophyta</taxon>
        <taxon>Magnoliopsida</taxon>
        <taxon>eudicotyledons</taxon>
        <taxon>Gunneridae</taxon>
        <taxon>Pentapetalae</taxon>
        <taxon>rosids</taxon>
        <taxon>malvids</taxon>
        <taxon>Sapindales</taxon>
        <taxon>Sapindaceae</taxon>
        <taxon>Hippocastanoideae</taxon>
        <taxon>Acereae</taxon>
        <taxon>Acer</taxon>
    </lineage>
</organism>
<name>A0AA39S784_ACESA</name>
<dbReference type="EMBL" id="JAUESC010000380">
    <property type="protein sequence ID" value="KAK0592456.1"/>
    <property type="molecule type" value="Genomic_DNA"/>
</dbReference>
<dbReference type="AlphaFoldDB" id="A0AA39S784"/>
<evidence type="ECO:0000313" key="2">
    <source>
        <dbReference type="Proteomes" id="UP001168877"/>
    </source>
</evidence>
<protein>
    <submittedName>
        <fullName evidence="1">Uncharacterized protein</fullName>
    </submittedName>
</protein>
<reference evidence="1" key="2">
    <citation type="submission" date="2023-06" db="EMBL/GenBank/DDBJ databases">
        <authorList>
            <person name="Swenson N.G."/>
            <person name="Wegrzyn J.L."/>
            <person name="Mcevoy S.L."/>
        </authorList>
    </citation>
    <scope>NUCLEOTIDE SEQUENCE</scope>
    <source>
        <strain evidence="1">NS2018</strain>
        <tissue evidence="1">Leaf</tissue>
    </source>
</reference>
<gene>
    <name evidence="1" type="ORF">LWI29_019454</name>
</gene>